<feature type="domain" description="Beta/gamma crystallin 'Greek key'" evidence="6">
    <location>
        <begin position="228"/>
        <end position="266"/>
    </location>
</feature>
<dbReference type="GO" id="GO:0007601">
    <property type="term" value="P:visual perception"/>
    <property type="evidence" value="ECO:0007669"/>
    <property type="project" value="TreeGrafter"/>
</dbReference>
<evidence type="ECO:0000256" key="1">
    <source>
        <dbReference type="ARBA" id="ARBA00003689"/>
    </source>
</evidence>
<feature type="domain" description="Beta/gamma crystallin 'Greek key'" evidence="6">
    <location>
        <begin position="267"/>
        <end position="309"/>
    </location>
</feature>
<feature type="non-terminal residue" evidence="7">
    <location>
        <position position="401"/>
    </location>
</feature>
<dbReference type="Pfam" id="PF00030">
    <property type="entry name" value="Crystall"/>
    <property type="match status" value="4"/>
</dbReference>
<comment type="subunit">
    <text evidence="3">Monomer.</text>
</comment>
<dbReference type="Gene3D" id="2.60.20.10">
    <property type="entry name" value="Crystallins"/>
    <property type="match status" value="4"/>
</dbReference>
<name>A0A2G9QL93_AQUCT</name>
<keyword evidence="8" id="KW-1185">Reference proteome</keyword>
<dbReference type="PROSITE" id="PS50915">
    <property type="entry name" value="CRYSTALLIN_BETA_GAMMA"/>
    <property type="match status" value="8"/>
</dbReference>
<feature type="domain" description="Beta/gamma crystallin 'Greek key'" evidence="6">
    <location>
        <begin position="21"/>
        <end position="59"/>
    </location>
</feature>
<keyword evidence="5" id="KW-0677">Repeat</keyword>
<dbReference type="SMART" id="SM00247">
    <property type="entry name" value="XTALbg"/>
    <property type="match status" value="4"/>
</dbReference>
<accession>A0A2G9QL93</accession>
<dbReference type="InterPro" id="IPR011024">
    <property type="entry name" value="G_crystallin-like"/>
</dbReference>
<evidence type="ECO:0000313" key="8">
    <source>
        <dbReference type="Proteomes" id="UP000228934"/>
    </source>
</evidence>
<evidence type="ECO:0000313" key="7">
    <source>
        <dbReference type="EMBL" id="PIO16364.1"/>
    </source>
</evidence>
<dbReference type="OrthoDB" id="9892584at2759"/>
<dbReference type="InterPro" id="IPR001064">
    <property type="entry name" value="Beta/gamma_crystallin"/>
</dbReference>
<organism evidence="7 8">
    <name type="scientific">Aquarana catesbeiana</name>
    <name type="common">American bullfrog</name>
    <name type="synonym">Rana catesbeiana</name>
    <dbReference type="NCBI Taxonomy" id="8400"/>
    <lineage>
        <taxon>Eukaryota</taxon>
        <taxon>Metazoa</taxon>
        <taxon>Chordata</taxon>
        <taxon>Craniata</taxon>
        <taxon>Vertebrata</taxon>
        <taxon>Euteleostomi</taxon>
        <taxon>Amphibia</taxon>
        <taxon>Batrachia</taxon>
        <taxon>Anura</taxon>
        <taxon>Neobatrachia</taxon>
        <taxon>Ranoidea</taxon>
        <taxon>Ranidae</taxon>
        <taxon>Aquarana</taxon>
    </lineage>
</organism>
<evidence type="ECO:0000256" key="5">
    <source>
        <dbReference type="ARBA" id="ARBA00022737"/>
    </source>
</evidence>
<dbReference type="InterPro" id="IPR050252">
    <property type="entry name" value="Beta/Gamma-Crystallin"/>
</dbReference>
<feature type="domain" description="Beta/gamma crystallin 'Greek key'" evidence="6">
    <location>
        <begin position="60"/>
        <end position="102"/>
    </location>
</feature>
<sequence>KNGKTFCKFLETSTANLPFFLKITFYEDRNFQGRSHECNSECPDLSSYFRRCNSIRVESGNWILYELPNCRGHQYFLHRGEYPDFQQWMGYNDSIKSCPLSPQHQGSFRIRIYEREDFRGQMMEFTEDCPDVNERFHYHDIHSVIVQDGYWMFYEEPSYKGHQYYLRPGEYRRYSNWGATSPRIGSLRRSQIFRQHISDVRLSDRVYTNPSHKSSCMLGIKSESEVLGLIIFYEDKNFQGRSYECSSECPDLSSYFRRCNSIRVESGNWILYELPNYRGHQYFLHRGDYPDFQQWMGYNDSIKSVRLSPQHQDSFRIRIYEREDFRGQMMEFTEDCSHVFERFRFHDIYSVHVQDGYWMFYEEPNYKGRQYYLRPGEYRRYSDWGATSPRIGSFRCLHHSY</sequence>
<proteinExistence type="inferred from homology"/>
<dbReference type="GO" id="GO:0002088">
    <property type="term" value="P:lens development in camera-type eye"/>
    <property type="evidence" value="ECO:0007669"/>
    <property type="project" value="TreeGrafter"/>
</dbReference>
<comment type="similarity">
    <text evidence="2">Belongs to the beta/gamma-crystallin family.</text>
</comment>
<dbReference type="PANTHER" id="PTHR11818:SF119">
    <property type="entry name" value="GAMMA-CRYSTALLIN D"/>
    <property type="match status" value="1"/>
</dbReference>
<dbReference type="Proteomes" id="UP000228934">
    <property type="component" value="Unassembled WGS sequence"/>
</dbReference>
<dbReference type="EMBL" id="KV962991">
    <property type="protein sequence ID" value="PIO16364.1"/>
    <property type="molecule type" value="Genomic_DNA"/>
</dbReference>
<feature type="non-terminal residue" evidence="7">
    <location>
        <position position="1"/>
    </location>
</feature>
<feature type="domain" description="Beta/gamma crystallin 'Greek key'" evidence="6">
    <location>
        <begin position="315"/>
        <end position="355"/>
    </location>
</feature>
<dbReference type="SUPFAM" id="SSF49695">
    <property type="entry name" value="gamma-Crystallin-like"/>
    <property type="match status" value="2"/>
</dbReference>
<gene>
    <name evidence="7" type="ORF">AB205_0004130</name>
</gene>
<dbReference type="FunFam" id="2.60.20.10:FF:000003">
    <property type="entry name" value="Crystallin gamma S"/>
    <property type="match status" value="2"/>
</dbReference>
<keyword evidence="4" id="KW-0273">Eye lens protein</keyword>
<protein>
    <recommendedName>
        <fullName evidence="6">Beta/gamma crystallin 'Greek key' domain-containing protein</fullName>
    </recommendedName>
</protein>
<dbReference type="PRINTS" id="PR01367">
    <property type="entry name" value="BGCRYSTALLIN"/>
</dbReference>
<feature type="domain" description="Beta/gamma crystallin 'Greek key'" evidence="6">
    <location>
        <begin position="149"/>
        <end position="191"/>
    </location>
</feature>
<evidence type="ECO:0000256" key="4">
    <source>
        <dbReference type="ARBA" id="ARBA00022613"/>
    </source>
</evidence>
<dbReference type="AlphaFoldDB" id="A0A2G9QL93"/>
<evidence type="ECO:0000259" key="6">
    <source>
        <dbReference type="PROSITE" id="PS50915"/>
    </source>
</evidence>
<dbReference type="FunFam" id="2.60.20.10:FF:000001">
    <property type="entry name" value="Crystallin gamma S"/>
    <property type="match status" value="2"/>
</dbReference>
<reference evidence="8" key="1">
    <citation type="journal article" date="2017" name="Nat. Commun.">
        <title>The North American bullfrog draft genome provides insight into hormonal regulation of long noncoding RNA.</title>
        <authorList>
            <person name="Hammond S.A."/>
            <person name="Warren R.L."/>
            <person name="Vandervalk B.P."/>
            <person name="Kucuk E."/>
            <person name="Khan H."/>
            <person name="Gibb E.A."/>
            <person name="Pandoh P."/>
            <person name="Kirk H."/>
            <person name="Zhao Y."/>
            <person name="Jones M."/>
            <person name="Mungall A.J."/>
            <person name="Coope R."/>
            <person name="Pleasance S."/>
            <person name="Moore R.A."/>
            <person name="Holt R.A."/>
            <person name="Round J.M."/>
            <person name="Ohora S."/>
            <person name="Walle B.V."/>
            <person name="Veldhoen N."/>
            <person name="Helbing C.C."/>
            <person name="Birol I."/>
        </authorList>
    </citation>
    <scope>NUCLEOTIDE SEQUENCE [LARGE SCALE GENOMIC DNA]</scope>
</reference>
<dbReference type="GO" id="GO:0005212">
    <property type="term" value="F:structural constituent of eye lens"/>
    <property type="evidence" value="ECO:0007669"/>
    <property type="project" value="UniProtKB-KW"/>
</dbReference>
<feature type="domain" description="Beta/gamma crystallin 'Greek key'" evidence="6">
    <location>
        <begin position="108"/>
        <end position="148"/>
    </location>
</feature>
<comment type="function">
    <text evidence="1">Crystallins are the dominant structural components of the vertebrate eye lens.</text>
</comment>
<feature type="domain" description="Beta/gamma crystallin 'Greek key'" evidence="6">
    <location>
        <begin position="356"/>
        <end position="398"/>
    </location>
</feature>
<evidence type="ECO:0000256" key="3">
    <source>
        <dbReference type="ARBA" id="ARBA00011245"/>
    </source>
</evidence>
<evidence type="ECO:0000256" key="2">
    <source>
        <dbReference type="ARBA" id="ARBA00009646"/>
    </source>
</evidence>
<dbReference type="PANTHER" id="PTHR11818">
    <property type="entry name" value="BETA/GAMMA CRYSTALLIN"/>
    <property type="match status" value="1"/>
</dbReference>